<feature type="compositionally biased region" description="Basic and acidic residues" evidence="1">
    <location>
        <begin position="74"/>
        <end position="95"/>
    </location>
</feature>
<name>A0A084AYT9_STACB</name>
<proteinExistence type="predicted"/>
<dbReference type="AlphaFoldDB" id="A0A084AYT9"/>
<feature type="region of interest" description="Disordered" evidence="1">
    <location>
        <begin position="74"/>
        <end position="101"/>
    </location>
</feature>
<dbReference type="OrthoDB" id="4736382at2759"/>
<dbReference type="Proteomes" id="UP000028045">
    <property type="component" value="Unassembled WGS sequence"/>
</dbReference>
<dbReference type="HOGENOM" id="CLU_498915_0_0_1"/>
<feature type="region of interest" description="Disordered" evidence="1">
    <location>
        <begin position="403"/>
        <end position="443"/>
    </location>
</feature>
<gene>
    <name evidence="2" type="ORF">S7711_08664</name>
</gene>
<organism evidence="2 3">
    <name type="scientific">Stachybotrys chartarum (strain CBS 109288 / IBT 7711)</name>
    <name type="common">Toxic black mold</name>
    <name type="synonym">Stilbospora chartarum</name>
    <dbReference type="NCBI Taxonomy" id="1280523"/>
    <lineage>
        <taxon>Eukaryota</taxon>
        <taxon>Fungi</taxon>
        <taxon>Dikarya</taxon>
        <taxon>Ascomycota</taxon>
        <taxon>Pezizomycotina</taxon>
        <taxon>Sordariomycetes</taxon>
        <taxon>Hypocreomycetidae</taxon>
        <taxon>Hypocreales</taxon>
        <taxon>Stachybotryaceae</taxon>
        <taxon>Stachybotrys</taxon>
    </lineage>
</organism>
<protein>
    <submittedName>
        <fullName evidence="2">Uncharacterized protein</fullName>
    </submittedName>
</protein>
<reference evidence="2 3" key="1">
    <citation type="journal article" date="2014" name="BMC Genomics">
        <title>Comparative genome sequencing reveals chemotype-specific gene clusters in the toxigenic black mold Stachybotrys.</title>
        <authorList>
            <person name="Semeiks J."/>
            <person name="Borek D."/>
            <person name="Otwinowski Z."/>
            <person name="Grishin N.V."/>
        </authorList>
    </citation>
    <scope>NUCLEOTIDE SEQUENCE [LARGE SCALE GENOMIC DNA]</scope>
    <source>
        <strain evidence="3">CBS 109288 / IBT 7711</strain>
    </source>
</reference>
<accession>A0A084AYT9</accession>
<evidence type="ECO:0000256" key="1">
    <source>
        <dbReference type="SAM" id="MobiDB-lite"/>
    </source>
</evidence>
<evidence type="ECO:0000313" key="2">
    <source>
        <dbReference type="EMBL" id="KEY70468.1"/>
    </source>
</evidence>
<evidence type="ECO:0000313" key="3">
    <source>
        <dbReference type="Proteomes" id="UP000028045"/>
    </source>
</evidence>
<keyword evidence="3" id="KW-1185">Reference proteome</keyword>
<feature type="compositionally biased region" description="Basic and acidic residues" evidence="1">
    <location>
        <begin position="358"/>
        <end position="367"/>
    </location>
</feature>
<dbReference type="EMBL" id="KL648437">
    <property type="protein sequence ID" value="KEY70468.1"/>
    <property type="molecule type" value="Genomic_DNA"/>
</dbReference>
<feature type="compositionally biased region" description="Polar residues" evidence="1">
    <location>
        <begin position="433"/>
        <end position="442"/>
    </location>
</feature>
<feature type="region of interest" description="Disordered" evidence="1">
    <location>
        <begin position="338"/>
        <end position="370"/>
    </location>
</feature>
<sequence length="546" mass="59584">MVGSATYTDEEIIWVLDQVIHGVKKEVIFEGYAVKFPTKGKLTKNKLRYIKTKYGKSAKLGRDHRARLKALRTSMEKSVKTDVKPQLEPQVKTEELSSEQGMETLPSAGVTAGQSYPYVKNDDMLSPEIKESPLAHGVLETIECLSSLDHLSLSDPHVKLSPSSDSFSPNISNNMSFPMADWETSPPFMDADSNLLVPSFGPNLQGSAMFEPQPATLGFPPPVLPAADNCYSPSMMGCLPLSRDSYVPSASSVGVEFPTTPSSVQFTSPGQPAQQYLPENNYLMAATPHDTISAMMPQETFSDYLARADFRDPESSAATYSAAAAADAHFQDHQFAPASFSQPNVGTPFSHLSAPRLPHTDPEHAVGDNHQWNQACSPYAFDGIGPAPSMSIAPGQSIWPYSPESVPSTVSDLDTPAPTADPQTSPYEYPPENSLSPSTSEQDGLITDVDTDKGCSDDTHLFSRADLGVSDRSRLPHVGHHLRGLHVSHLQPVRTSDFGGAYIGADQHQWSHPPLFTCDIRQVDIVDEDTHEPSWRYDDFVLFGDE</sequence>